<reference evidence="2 3" key="1">
    <citation type="submission" date="2014-01" db="EMBL/GenBank/DDBJ databases">
        <title>Full genme sequencing of cellulolytic bacterium Gynuella sunshinyii YC6258T gen. nov., sp. nov.</title>
        <authorList>
            <person name="Khan H."/>
            <person name="Chung E.J."/>
            <person name="Chung Y.R."/>
        </authorList>
    </citation>
    <scope>NUCLEOTIDE SEQUENCE [LARGE SCALE GENOMIC DNA]</scope>
    <source>
        <strain evidence="2 3">YC6258</strain>
    </source>
</reference>
<dbReference type="STRING" id="1445510.YC6258_04349"/>
<keyword evidence="1" id="KW-1133">Transmembrane helix</keyword>
<organism evidence="2 3">
    <name type="scientific">Gynuella sunshinyii YC6258</name>
    <dbReference type="NCBI Taxonomy" id="1445510"/>
    <lineage>
        <taxon>Bacteria</taxon>
        <taxon>Pseudomonadati</taxon>
        <taxon>Pseudomonadota</taxon>
        <taxon>Gammaproteobacteria</taxon>
        <taxon>Oceanospirillales</taxon>
        <taxon>Saccharospirillaceae</taxon>
        <taxon>Gynuella</taxon>
    </lineage>
</organism>
<feature type="transmembrane region" description="Helical" evidence="1">
    <location>
        <begin position="90"/>
        <end position="116"/>
    </location>
</feature>
<keyword evidence="1" id="KW-0472">Membrane</keyword>
<evidence type="ECO:0000313" key="3">
    <source>
        <dbReference type="Proteomes" id="UP000032266"/>
    </source>
</evidence>
<feature type="transmembrane region" description="Helical" evidence="1">
    <location>
        <begin position="137"/>
        <end position="167"/>
    </location>
</feature>
<dbReference type="OrthoDB" id="7056210at2"/>
<dbReference type="Proteomes" id="UP000032266">
    <property type="component" value="Chromosome"/>
</dbReference>
<dbReference type="Pfam" id="PF11067">
    <property type="entry name" value="DUF2868"/>
    <property type="match status" value="1"/>
</dbReference>
<keyword evidence="1" id="KW-0812">Transmembrane</keyword>
<proteinExistence type="predicted"/>
<feature type="transmembrane region" description="Helical" evidence="1">
    <location>
        <begin position="234"/>
        <end position="256"/>
    </location>
</feature>
<accession>A0A0C5VQ49</accession>
<gene>
    <name evidence="2" type="ORF">YC6258_04349</name>
</gene>
<name>A0A0C5VQ49_9GAMM</name>
<evidence type="ECO:0000256" key="1">
    <source>
        <dbReference type="SAM" id="Phobius"/>
    </source>
</evidence>
<protein>
    <recommendedName>
        <fullName evidence="4">DUF2868 domain-containing protein</fullName>
    </recommendedName>
</protein>
<dbReference type="KEGG" id="gsn:YC6258_04349"/>
<sequence>MHLITKIQLFAKVKQALSQKLYGDSKIISIASSDRKNQDSWQLLSVWLQRISHTKIRSVSLGWMILAGFVFGIMTMTGLLSYSGSAPINLIYLLLVYGPLQWLLMALALVSVLLHGKGLAVTRWLSGQKFLQIFPVFFYRWLLFWLNQWLSLSFLFGSLVAFLVLLVSQDLAFGWSTTIAFAPEHITAVLDGLSAPWASWWPQATVSPELVSGTQFFRLQGVQGNYDVTLFGQWWTFILAFILTYNLLPRGLLLLVGQIMMITRVNALLHQDAEVFQLIDDLKPTVVETGSNRNAYYQTVSEPKTRVSHGGYDPDAVVLLWGLSTEDLNHLHLYERCENATQLTDQVDISTQTEFTLMVPGWEPPIAELADLLKRFPTASVQLLLLPLDQQLDEADVASWQMFSDSLVQIKKLSVWSDEESVS</sequence>
<dbReference type="EMBL" id="CP007142">
    <property type="protein sequence ID" value="AJQ96381.1"/>
    <property type="molecule type" value="Genomic_DNA"/>
</dbReference>
<dbReference type="AlphaFoldDB" id="A0A0C5VQ49"/>
<evidence type="ECO:0008006" key="4">
    <source>
        <dbReference type="Google" id="ProtNLM"/>
    </source>
</evidence>
<evidence type="ECO:0000313" key="2">
    <source>
        <dbReference type="EMBL" id="AJQ96381.1"/>
    </source>
</evidence>
<feature type="transmembrane region" description="Helical" evidence="1">
    <location>
        <begin position="61"/>
        <end position="84"/>
    </location>
</feature>
<keyword evidence="3" id="KW-1185">Reference proteome</keyword>
<dbReference type="HOGENOM" id="CLU_019171_0_0_6"/>
<dbReference type="PATRIC" id="fig|1445510.3.peg.4314"/>
<dbReference type="InterPro" id="IPR021296">
    <property type="entry name" value="DUF2868"/>
</dbReference>